<name>A0A7U2I7J0_PHANO</name>
<keyword evidence="3" id="KW-1185">Reference proteome</keyword>
<proteinExistence type="predicted"/>
<dbReference type="InterPro" id="IPR036047">
    <property type="entry name" value="F-box-like_dom_sf"/>
</dbReference>
<dbReference type="InterPro" id="IPR001810">
    <property type="entry name" value="F-box_dom"/>
</dbReference>
<evidence type="ECO:0000313" key="3">
    <source>
        <dbReference type="Proteomes" id="UP000663193"/>
    </source>
</evidence>
<dbReference type="OrthoDB" id="5359231at2759"/>
<organism evidence="2 3">
    <name type="scientific">Phaeosphaeria nodorum (strain SN15 / ATCC MYA-4574 / FGSC 10173)</name>
    <name type="common">Glume blotch fungus</name>
    <name type="synonym">Parastagonospora nodorum</name>
    <dbReference type="NCBI Taxonomy" id="321614"/>
    <lineage>
        <taxon>Eukaryota</taxon>
        <taxon>Fungi</taxon>
        <taxon>Dikarya</taxon>
        <taxon>Ascomycota</taxon>
        <taxon>Pezizomycotina</taxon>
        <taxon>Dothideomycetes</taxon>
        <taxon>Pleosporomycetidae</taxon>
        <taxon>Pleosporales</taxon>
        <taxon>Pleosporineae</taxon>
        <taxon>Phaeosphaeriaceae</taxon>
        <taxon>Parastagonospora</taxon>
    </lineage>
</organism>
<dbReference type="VEuPathDB" id="FungiDB:JI435_107670"/>
<dbReference type="SUPFAM" id="SSF81383">
    <property type="entry name" value="F-box domain"/>
    <property type="match status" value="1"/>
</dbReference>
<dbReference type="EMBL" id="CP069039">
    <property type="protein sequence ID" value="QRD04849.1"/>
    <property type="molecule type" value="Genomic_DNA"/>
</dbReference>
<dbReference type="Proteomes" id="UP000663193">
    <property type="component" value="Chromosome 17"/>
</dbReference>
<reference evidence="3" key="1">
    <citation type="journal article" date="2021" name="BMC Genomics">
        <title>Chromosome-level genome assembly and manually-curated proteome of model necrotroph Parastagonospora nodorum Sn15 reveals a genome-wide trove of candidate effector homologs, and redundancy of virulence-related functions within an accessory chromosome.</title>
        <authorList>
            <person name="Bertazzoni S."/>
            <person name="Jones D.A.B."/>
            <person name="Phan H.T."/>
            <person name="Tan K.-C."/>
            <person name="Hane J.K."/>
        </authorList>
    </citation>
    <scope>NUCLEOTIDE SEQUENCE [LARGE SCALE GENOMIC DNA]</scope>
    <source>
        <strain evidence="3">SN15 / ATCC MYA-4574 / FGSC 10173)</strain>
    </source>
</reference>
<feature type="domain" description="F-box" evidence="1">
    <location>
        <begin position="2"/>
        <end position="48"/>
    </location>
</feature>
<dbReference type="Pfam" id="PF12937">
    <property type="entry name" value="F-box-like"/>
    <property type="match status" value="1"/>
</dbReference>
<sequence>MTVSLDGLPYDILFYIASSIHLDDVVHLSQTCRQLRSLLDERTLQRCVVESFNHAKETALARTEEITYKEALHAIYDRRDAMSNAHPFSARVLGQGNSFLYRHGIICILQGQIVNVMDVRSASPTVRHDLGALVKPVLESAFTVFGSIKISLMYYSDHVLAIYVEPEARPNAGYIFALRTERHFLDSNRVLAAFHVMASSKVFVRHNARYLYYGTHTGIGDDGHHKWEVSGVSLDDKFPLPDTGRPLLFEDFHGTDIGSTIAFEIYNNHFYAVSNQGTFEVEEVDWTSFYHCIRFPLDKPVMKEMLKDERVYRRQHAQGPIHDSWTDLTLQLGECTNEVMILESRREWAQASSRQSRTFYTSKFHVKPKHTSKESSSAEEDTDTVLLPENDLFVDLLDSSNKPNWMPTPPQYSWSRHPEFTKTETSPRSFILAKTKFRAYNHSCTSFLDLVEDEYCCNDPTKPGCLRLRVGSRHSTSLNISPLHAKGKSRADDTAPIFNDHVSYRNSSIHMWPPPASRCPCSKRLHDIMNPPLQLGPSHARSVTGVLDDRTLVYMVTAGRSYGASDDSALGTIVVVDFTRPYSSTPSQMRRVDNELDTDEAHWKWTTGQLRRCKSGTCQ</sequence>
<dbReference type="AlphaFoldDB" id="A0A7U2I7J0"/>
<accession>A0A7U2I7J0</accession>
<protein>
    <recommendedName>
        <fullName evidence="1">F-box domain-containing protein</fullName>
    </recommendedName>
</protein>
<evidence type="ECO:0000313" key="2">
    <source>
        <dbReference type="EMBL" id="QRD04849.1"/>
    </source>
</evidence>
<gene>
    <name evidence="2" type="ORF">JI435_107670</name>
</gene>
<evidence type="ECO:0000259" key="1">
    <source>
        <dbReference type="PROSITE" id="PS50181"/>
    </source>
</evidence>
<dbReference type="PROSITE" id="PS50181">
    <property type="entry name" value="FBOX"/>
    <property type="match status" value="1"/>
</dbReference>